<dbReference type="EMBL" id="JBAJEX010000003">
    <property type="protein sequence ID" value="MEO1766629.1"/>
    <property type="molecule type" value="Genomic_DNA"/>
</dbReference>
<evidence type="ECO:0000256" key="2">
    <source>
        <dbReference type="SAM" id="Phobius"/>
    </source>
</evidence>
<dbReference type="InterPro" id="IPR007470">
    <property type="entry name" value="HemX"/>
</dbReference>
<feature type="coiled-coil region" evidence="1">
    <location>
        <begin position="70"/>
        <end position="97"/>
    </location>
</feature>
<dbReference type="EC" id="2.1.1.107" evidence="3"/>
<comment type="caution">
    <text evidence="3">The sequence shown here is derived from an EMBL/GenBank/DDBJ whole genome shotgun (WGS) entry which is preliminary data.</text>
</comment>
<keyword evidence="3" id="KW-0489">Methyltransferase</keyword>
<dbReference type="PANTHER" id="PTHR38043">
    <property type="entry name" value="PROTEIN HEMX"/>
    <property type="match status" value="1"/>
</dbReference>
<evidence type="ECO:0000313" key="4">
    <source>
        <dbReference type="Proteomes" id="UP001482231"/>
    </source>
</evidence>
<organism evidence="3 4">
    <name type="scientific">Thiobacter aerophilum</name>
    <dbReference type="NCBI Taxonomy" id="3121275"/>
    <lineage>
        <taxon>Bacteria</taxon>
        <taxon>Pseudomonadati</taxon>
        <taxon>Pseudomonadota</taxon>
        <taxon>Betaproteobacteria</taxon>
        <taxon>Burkholderiales</taxon>
        <taxon>Thiobacteraceae</taxon>
        <taxon>Thiobacter</taxon>
    </lineage>
</organism>
<protein>
    <submittedName>
        <fullName evidence="3">Uroporphyrinogen-III C-methyltransferase</fullName>
        <ecNumber evidence="3">2.1.1.107</ecNumber>
    </submittedName>
</protein>
<dbReference type="Pfam" id="PF04375">
    <property type="entry name" value="HemX"/>
    <property type="match status" value="1"/>
</dbReference>
<sequence>MSEHPITPAAPPSVPRKHLITASRLLAALALATALGVWLYTTREIHALEAELARKLSAIETRSNESRVLASQAQESMRELLVKIGVLEQKLQESRDQQLALETLYQELARGRDEATLAEIEQLVYFASQQLQLSGNVKAALIALQNAESHLSRSDKPQFHRLRQVIARDVERLRTSPSVDVAGLSLRLSELTDTVDELPLFPAQPALASGKPSATAASSPSGLAWWKRFAAEVWSDLTQLVRIQDTGRAELPLLPPEQAYYARENLKLRLLMARLALAQHDEASYRRDLKAAQTWLARYFDTDDKRVKAAAGLLRQLAESPVRVDLPDISASVAAVRDFRLAAERGTR</sequence>
<proteinExistence type="predicted"/>
<keyword evidence="2" id="KW-0472">Membrane</keyword>
<dbReference type="GO" id="GO:0004851">
    <property type="term" value="F:uroporphyrin-III C-methyltransferase activity"/>
    <property type="evidence" value="ECO:0007669"/>
    <property type="project" value="UniProtKB-EC"/>
</dbReference>
<keyword evidence="3" id="KW-0808">Transferase</keyword>
<keyword evidence="2" id="KW-0812">Transmembrane</keyword>
<keyword evidence="2" id="KW-1133">Transmembrane helix</keyword>
<reference evidence="3 4" key="1">
    <citation type="submission" date="2024-02" db="EMBL/GenBank/DDBJ databases">
        <title>New thermophilic sulfur-oxidizing bacteria from a hot springs of the Uzon caldera (Kamchatka, Russia).</title>
        <authorList>
            <person name="Dukat A.M."/>
            <person name="Elcheninov A.G."/>
            <person name="Frolov E.N."/>
        </authorList>
    </citation>
    <scope>NUCLEOTIDE SEQUENCE [LARGE SCALE GENOMIC DNA]</scope>
    <source>
        <strain evidence="3 4">AK1</strain>
    </source>
</reference>
<dbReference type="PANTHER" id="PTHR38043:SF1">
    <property type="entry name" value="PROTEIN HEMX"/>
    <property type="match status" value="1"/>
</dbReference>
<accession>A0ABV0EGW4</accession>
<gene>
    <name evidence="3" type="ORF">V6E02_05335</name>
</gene>
<name>A0ABV0EGW4_9BURK</name>
<evidence type="ECO:0000313" key="3">
    <source>
        <dbReference type="EMBL" id="MEO1766629.1"/>
    </source>
</evidence>
<dbReference type="RefSeq" id="WP_347307738.1">
    <property type="nucleotide sequence ID" value="NZ_JBAJEX010000003.1"/>
</dbReference>
<dbReference type="Proteomes" id="UP001482231">
    <property type="component" value="Unassembled WGS sequence"/>
</dbReference>
<keyword evidence="1" id="KW-0175">Coiled coil</keyword>
<evidence type="ECO:0000256" key="1">
    <source>
        <dbReference type="SAM" id="Coils"/>
    </source>
</evidence>
<keyword evidence="4" id="KW-1185">Reference proteome</keyword>
<dbReference type="GO" id="GO:0032259">
    <property type="term" value="P:methylation"/>
    <property type="evidence" value="ECO:0007669"/>
    <property type="project" value="UniProtKB-KW"/>
</dbReference>
<feature type="transmembrane region" description="Helical" evidence="2">
    <location>
        <begin position="21"/>
        <end position="40"/>
    </location>
</feature>